<feature type="transmembrane region" description="Helical" evidence="5">
    <location>
        <begin position="15"/>
        <end position="32"/>
    </location>
</feature>
<feature type="compositionally biased region" description="Low complexity" evidence="6">
    <location>
        <begin position="195"/>
        <end position="207"/>
    </location>
</feature>
<comment type="caution">
    <text evidence="8">The sequence shown here is derived from an EMBL/GenBank/DDBJ whole genome shotgun (WGS) entry which is preliminary data.</text>
</comment>
<feature type="transmembrane region" description="Helical" evidence="5">
    <location>
        <begin position="91"/>
        <end position="115"/>
    </location>
</feature>
<keyword evidence="5" id="KW-1003">Cell membrane</keyword>
<dbReference type="GO" id="GO:0005886">
    <property type="term" value="C:plasma membrane"/>
    <property type="evidence" value="ECO:0007669"/>
    <property type="project" value="UniProtKB-SubCell"/>
</dbReference>
<evidence type="ECO:0000259" key="7">
    <source>
        <dbReference type="Pfam" id="PF00924"/>
    </source>
</evidence>
<comment type="subunit">
    <text evidence="5">Homoheptamer.</text>
</comment>
<evidence type="ECO:0000256" key="4">
    <source>
        <dbReference type="ARBA" id="ARBA00023136"/>
    </source>
</evidence>
<keyword evidence="5" id="KW-0813">Transport</keyword>
<feature type="transmembrane region" description="Helical" evidence="5">
    <location>
        <begin position="53"/>
        <end position="79"/>
    </location>
</feature>
<dbReference type="Gene3D" id="2.30.30.60">
    <property type="match status" value="1"/>
</dbReference>
<evidence type="ECO:0000313" key="8">
    <source>
        <dbReference type="EMBL" id="NDW22783.1"/>
    </source>
</evidence>
<evidence type="ECO:0000256" key="5">
    <source>
        <dbReference type="RuleBase" id="RU369025"/>
    </source>
</evidence>
<reference evidence="8 9" key="1">
    <citation type="submission" date="2020-01" db="EMBL/GenBank/DDBJ databases">
        <title>Genomes of bacteria type strains.</title>
        <authorList>
            <person name="Chen J."/>
            <person name="Zhu S."/>
            <person name="Yang J."/>
        </authorList>
    </citation>
    <scope>NUCLEOTIDE SEQUENCE [LARGE SCALE GENOMIC DNA]</scope>
    <source>
        <strain evidence="8 9">LMG 22958</strain>
    </source>
</reference>
<feature type="compositionally biased region" description="Low complexity" evidence="6">
    <location>
        <begin position="218"/>
        <end position="240"/>
    </location>
</feature>
<evidence type="ECO:0000313" key="9">
    <source>
        <dbReference type="Proteomes" id="UP000478837"/>
    </source>
</evidence>
<evidence type="ECO:0000256" key="1">
    <source>
        <dbReference type="ARBA" id="ARBA00004370"/>
    </source>
</evidence>
<evidence type="ECO:0000256" key="6">
    <source>
        <dbReference type="SAM" id="MobiDB-lite"/>
    </source>
</evidence>
<dbReference type="EMBL" id="JAAAWP010000010">
    <property type="protein sequence ID" value="NDW22783.1"/>
    <property type="molecule type" value="Genomic_DNA"/>
</dbReference>
<keyword evidence="5" id="KW-0997">Cell inner membrane</keyword>
<accession>A0A6L9MXY1</accession>
<keyword evidence="5" id="KW-0406">Ion transport</keyword>
<name>A0A6L9MXY1_9ALTE</name>
<dbReference type="AlphaFoldDB" id="A0A6L9MXY1"/>
<dbReference type="Proteomes" id="UP000478837">
    <property type="component" value="Unassembled WGS sequence"/>
</dbReference>
<dbReference type="InterPro" id="IPR006685">
    <property type="entry name" value="MscS_channel_2nd"/>
</dbReference>
<comment type="caution">
    <text evidence="5">Lacks conserved residue(s) required for the propagation of feature annotation.</text>
</comment>
<dbReference type="PANTHER" id="PTHR30221:SF8">
    <property type="entry name" value="SMALL-CONDUCTANCE MECHANOSENSITIVE CHANNEL"/>
    <property type="match status" value="1"/>
</dbReference>
<sequence length="240" mass="26457">MIQWWDNFLQWATQYQSNIVFSVLVLLVYLVMSKKLLPKIENDIAKSKLKSHSALKGLFAAKVIAATVSLCLLLLAWGIDFSGLLVLSTSIITVTGVALFASWSLISNITAYFILLTNVSYRRGNYLRIIDGDNFVEGFIADIGPFSTRLVTLERETIMYPNNLILTRPVMLNPKVKWDSIGKVVAKTNAMLEANSTEANSTETNSTAKEKTRPATHAASNASNHAAGQAAEQAQSNEER</sequence>
<dbReference type="InterPro" id="IPR010920">
    <property type="entry name" value="LSM_dom_sf"/>
</dbReference>
<dbReference type="Pfam" id="PF00924">
    <property type="entry name" value="MS_channel_2nd"/>
    <property type="match status" value="1"/>
</dbReference>
<gene>
    <name evidence="8" type="ORF">GTW09_14735</name>
</gene>
<organism evidence="8 9">
    <name type="scientific">Alteromonas hispanica</name>
    <dbReference type="NCBI Taxonomy" id="315421"/>
    <lineage>
        <taxon>Bacteria</taxon>
        <taxon>Pseudomonadati</taxon>
        <taxon>Pseudomonadota</taxon>
        <taxon>Gammaproteobacteria</taxon>
        <taxon>Alteromonadales</taxon>
        <taxon>Alteromonadaceae</taxon>
        <taxon>Alteromonas/Salinimonas group</taxon>
        <taxon>Alteromonas</taxon>
    </lineage>
</organism>
<evidence type="ECO:0000256" key="2">
    <source>
        <dbReference type="ARBA" id="ARBA00022692"/>
    </source>
</evidence>
<evidence type="ECO:0000256" key="3">
    <source>
        <dbReference type="ARBA" id="ARBA00022989"/>
    </source>
</evidence>
<keyword evidence="4 5" id="KW-0472">Membrane</keyword>
<keyword evidence="9" id="KW-1185">Reference proteome</keyword>
<protein>
    <recommendedName>
        <fullName evidence="5">Small-conductance mechanosensitive channel</fullName>
    </recommendedName>
</protein>
<keyword evidence="5" id="KW-0407">Ion channel</keyword>
<dbReference type="GO" id="GO:0008381">
    <property type="term" value="F:mechanosensitive monoatomic ion channel activity"/>
    <property type="evidence" value="ECO:0007669"/>
    <property type="project" value="InterPro"/>
</dbReference>
<feature type="domain" description="Mechanosensitive ion channel MscS" evidence="7">
    <location>
        <begin position="105"/>
        <end position="170"/>
    </location>
</feature>
<dbReference type="InterPro" id="IPR045275">
    <property type="entry name" value="MscS_archaea/bacteria_type"/>
</dbReference>
<comment type="function">
    <text evidence="5">Mechanosensitive channel that participates in the regulation of osmotic pressure changes within the cell, opening in response to stretch forces in the membrane lipid bilayer, without the need for other proteins. Contributes to normal resistance to hypoosmotic shock. Forms an ion channel of 1.0 nanosiemens conductance with a slight preference for anions.</text>
</comment>
<keyword evidence="2 5" id="KW-0812">Transmembrane</keyword>
<comment type="similarity">
    <text evidence="5">Belongs to the MscS (TC 1.A.23) family.</text>
</comment>
<dbReference type="InterPro" id="IPR023408">
    <property type="entry name" value="MscS_beta-dom_sf"/>
</dbReference>
<comment type="subcellular location">
    <subcellularLocation>
        <location evidence="5">Cell inner membrane</location>
        <topology evidence="5">Multi-pass membrane protein</topology>
    </subcellularLocation>
    <subcellularLocation>
        <location evidence="1">Membrane</location>
    </subcellularLocation>
</comment>
<keyword evidence="3 5" id="KW-1133">Transmembrane helix</keyword>
<dbReference type="PANTHER" id="PTHR30221">
    <property type="entry name" value="SMALL-CONDUCTANCE MECHANOSENSITIVE CHANNEL"/>
    <property type="match status" value="1"/>
</dbReference>
<proteinExistence type="inferred from homology"/>
<feature type="region of interest" description="Disordered" evidence="6">
    <location>
        <begin position="195"/>
        <end position="240"/>
    </location>
</feature>
<dbReference type="SUPFAM" id="SSF50182">
    <property type="entry name" value="Sm-like ribonucleoproteins"/>
    <property type="match status" value="1"/>
</dbReference>